<protein>
    <submittedName>
        <fullName evidence="2">Uncharacterized protein</fullName>
    </submittedName>
</protein>
<dbReference type="EMBL" id="JACOGF010000008">
    <property type="protein sequence ID" value="MBC3919067.1"/>
    <property type="molecule type" value="Genomic_DNA"/>
</dbReference>
<sequence>MKYFVTLFFALSTITAYADTPLEPPTVLRKESINKEFIVTSDPKEGTVATSRDGKIIWHIPSWFRSFYIANDGEYFVTYYSGLNLIPRDYQDSLPLFTFWKNGKIFKTVSVKEFVTRKSILVTTASHYYWGTVEGVSDDRELRVRRADDVVFFYDIRTGREVKK</sequence>
<evidence type="ECO:0000256" key="1">
    <source>
        <dbReference type="SAM" id="SignalP"/>
    </source>
</evidence>
<comment type="caution">
    <text evidence="2">The sequence shown here is derived from an EMBL/GenBank/DDBJ whole genome shotgun (WGS) entry which is preliminary data.</text>
</comment>
<proteinExistence type="predicted"/>
<reference evidence="2 3" key="1">
    <citation type="submission" date="2020-08" db="EMBL/GenBank/DDBJ databases">
        <title>Novel species isolated from subtropical streams in China.</title>
        <authorList>
            <person name="Lu H."/>
        </authorList>
    </citation>
    <scope>NUCLEOTIDE SEQUENCE [LARGE SCALE GENOMIC DNA]</scope>
    <source>
        <strain evidence="2 3">CY18W</strain>
    </source>
</reference>
<accession>A0ABR6ZT87</accession>
<feature type="signal peptide" evidence="1">
    <location>
        <begin position="1"/>
        <end position="18"/>
    </location>
</feature>
<feature type="chain" id="PRO_5047445023" evidence="1">
    <location>
        <begin position="19"/>
        <end position="164"/>
    </location>
</feature>
<dbReference type="RefSeq" id="WP_186948336.1">
    <property type="nucleotide sequence ID" value="NZ_JACOGF010000008.1"/>
</dbReference>
<organism evidence="2 3">
    <name type="scientific">Undibacterium hunanense</name>
    <dbReference type="NCBI Taxonomy" id="2762292"/>
    <lineage>
        <taxon>Bacteria</taxon>
        <taxon>Pseudomonadati</taxon>
        <taxon>Pseudomonadota</taxon>
        <taxon>Betaproteobacteria</taxon>
        <taxon>Burkholderiales</taxon>
        <taxon>Oxalobacteraceae</taxon>
        <taxon>Undibacterium</taxon>
    </lineage>
</organism>
<evidence type="ECO:0000313" key="3">
    <source>
        <dbReference type="Proteomes" id="UP000650424"/>
    </source>
</evidence>
<gene>
    <name evidence="2" type="ORF">H8L32_16365</name>
</gene>
<dbReference type="Proteomes" id="UP000650424">
    <property type="component" value="Unassembled WGS sequence"/>
</dbReference>
<keyword evidence="3" id="KW-1185">Reference proteome</keyword>
<evidence type="ECO:0000313" key="2">
    <source>
        <dbReference type="EMBL" id="MBC3919067.1"/>
    </source>
</evidence>
<name>A0ABR6ZT87_9BURK</name>
<keyword evidence="1" id="KW-0732">Signal</keyword>